<name>A0A9D1SLG2_9FIRM</name>
<proteinExistence type="inferred from homology"/>
<keyword evidence="3 5" id="KW-0133">Cell shape</keyword>
<dbReference type="GO" id="GO:0008360">
    <property type="term" value="P:regulation of cell shape"/>
    <property type="evidence" value="ECO:0007669"/>
    <property type="project" value="UniProtKB-KW"/>
</dbReference>
<feature type="coiled-coil region" evidence="6">
    <location>
        <begin position="64"/>
        <end position="91"/>
    </location>
</feature>
<dbReference type="PANTHER" id="PTHR34138:SF1">
    <property type="entry name" value="CELL SHAPE-DETERMINING PROTEIN MREC"/>
    <property type="match status" value="1"/>
</dbReference>
<dbReference type="PANTHER" id="PTHR34138">
    <property type="entry name" value="CELL SHAPE-DETERMINING PROTEIN MREC"/>
    <property type="match status" value="1"/>
</dbReference>
<comment type="function">
    <text evidence="5">Involved in formation and maintenance of cell shape.</text>
</comment>
<organism evidence="8 9">
    <name type="scientific">Candidatus Avacidaminococcus intestinavium</name>
    <dbReference type="NCBI Taxonomy" id="2840684"/>
    <lineage>
        <taxon>Bacteria</taxon>
        <taxon>Bacillati</taxon>
        <taxon>Bacillota</taxon>
        <taxon>Negativicutes</taxon>
        <taxon>Acidaminococcales</taxon>
        <taxon>Acidaminococcaceae</taxon>
        <taxon>Acidaminococcaceae incertae sedis</taxon>
        <taxon>Candidatus Avacidaminococcus</taxon>
    </lineage>
</organism>
<evidence type="ECO:0000259" key="7">
    <source>
        <dbReference type="Pfam" id="PF04085"/>
    </source>
</evidence>
<dbReference type="Gene3D" id="2.40.10.340">
    <property type="entry name" value="Rod shape-determining protein MreC, domain 1"/>
    <property type="match status" value="1"/>
</dbReference>
<comment type="similarity">
    <text evidence="1 5">Belongs to the MreC family.</text>
</comment>
<dbReference type="InterPro" id="IPR042175">
    <property type="entry name" value="Cell/Rod_MreC_2"/>
</dbReference>
<comment type="caution">
    <text evidence="8">The sequence shown here is derived from an EMBL/GenBank/DDBJ whole genome shotgun (WGS) entry which is preliminary data.</text>
</comment>
<dbReference type="InterPro" id="IPR042177">
    <property type="entry name" value="Cell/Rod_1"/>
</dbReference>
<dbReference type="Gene3D" id="2.40.10.350">
    <property type="entry name" value="Rod shape-determining protein MreC, domain 2"/>
    <property type="match status" value="1"/>
</dbReference>
<keyword evidence="6" id="KW-0175">Coiled coil</keyword>
<dbReference type="EMBL" id="DVNI01000122">
    <property type="protein sequence ID" value="HIU64804.1"/>
    <property type="molecule type" value="Genomic_DNA"/>
</dbReference>
<evidence type="ECO:0000256" key="5">
    <source>
        <dbReference type="PIRNR" id="PIRNR038471"/>
    </source>
</evidence>
<evidence type="ECO:0000256" key="1">
    <source>
        <dbReference type="ARBA" id="ARBA00009369"/>
    </source>
</evidence>
<evidence type="ECO:0000256" key="6">
    <source>
        <dbReference type="SAM" id="Coils"/>
    </source>
</evidence>
<gene>
    <name evidence="8" type="primary">mreC</name>
    <name evidence="8" type="ORF">IAB06_07215</name>
</gene>
<dbReference type="Pfam" id="PF04085">
    <property type="entry name" value="MreC"/>
    <property type="match status" value="1"/>
</dbReference>
<protein>
    <recommendedName>
        <fullName evidence="2 5">Cell shape-determining protein MreC</fullName>
    </recommendedName>
    <alternativeName>
        <fullName evidence="4 5">Cell shape protein MreC</fullName>
    </alternativeName>
</protein>
<evidence type="ECO:0000256" key="2">
    <source>
        <dbReference type="ARBA" id="ARBA00013855"/>
    </source>
</evidence>
<dbReference type="GO" id="GO:0005886">
    <property type="term" value="C:plasma membrane"/>
    <property type="evidence" value="ECO:0007669"/>
    <property type="project" value="TreeGrafter"/>
</dbReference>
<reference evidence="8" key="2">
    <citation type="journal article" date="2021" name="PeerJ">
        <title>Extensive microbial diversity within the chicken gut microbiome revealed by metagenomics and culture.</title>
        <authorList>
            <person name="Gilroy R."/>
            <person name="Ravi A."/>
            <person name="Getino M."/>
            <person name="Pursley I."/>
            <person name="Horton D.L."/>
            <person name="Alikhan N.F."/>
            <person name="Baker D."/>
            <person name="Gharbi K."/>
            <person name="Hall N."/>
            <person name="Watson M."/>
            <person name="Adriaenssens E.M."/>
            <person name="Foster-Nyarko E."/>
            <person name="Jarju S."/>
            <person name="Secka A."/>
            <person name="Antonio M."/>
            <person name="Oren A."/>
            <person name="Chaudhuri R.R."/>
            <person name="La Ragione R."/>
            <person name="Hildebrand F."/>
            <person name="Pallen M.J."/>
        </authorList>
    </citation>
    <scope>NUCLEOTIDE SEQUENCE</scope>
    <source>
        <strain evidence="8">CHK160-1198</strain>
    </source>
</reference>
<evidence type="ECO:0000256" key="4">
    <source>
        <dbReference type="ARBA" id="ARBA00032089"/>
    </source>
</evidence>
<dbReference type="InterPro" id="IPR055342">
    <property type="entry name" value="MreC_beta-barrel_core"/>
</dbReference>
<sequence length="285" mass="30035">MSKKSVLAVISVIIVCLLAFLAVDGKARFPLLDRVLTTAIAPVNEKIVGLSSGANSIRTFFAAITTMQEENNKLKQDIEELRSANLKMAEIWAENQRLTNLLQYKNTAAHLNLLTAKVIGRDFGDAKDTLLINAGANAGLKENMAVINSAGLVGIIDETSPSVSRVLLITSPRCKVGGIVLRAQSRVSGVLSGVTSGEHILSMGNMSRDADIQSGDVIMTSGLGGNHPGGLVIGTVESVAMNIGGLLKQARITPIVDFTRLEEVMVITAYTNLTPPVANSATGGK</sequence>
<dbReference type="Proteomes" id="UP000824099">
    <property type="component" value="Unassembled WGS sequence"/>
</dbReference>
<dbReference type="AlphaFoldDB" id="A0A9D1SLG2"/>
<accession>A0A9D1SLG2</accession>
<evidence type="ECO:0000256" key="3">
    <source>
        <dbReference type="ARBA" id="ARBA00022960"/>
    </source>
</evidence>
<feature type="domain" description="Rod shape-determining protein MreC beta-barrel core" evidence="7">
    <location>
        <begin position="118"/>
        <end position="267"/>
    </location>
</feature>
<dbReference type="InterPro" id="IPR007221">
    <property type="entry name" value="MreC"/>
</dbReference>
<dbReference type="PIRSF" id="PIRSF038471">
    <property type="entry name" value="MreC"/>
    <property type="match status" value="1"/>
</dbReference>
<reference evidence="8" key="1">
    <citation type="submission" date="2020-10" db="EMBL/GenBank/DDBJ databases">
        <authorList>
            <person name="Gilroy R."/>
        </authorList>
    </citation>
    <scope>NUCLEOTIDE SEQUENCE</scope>
    <source>
        <strain evidence="8">CHK160-1198</strain>
    </source>
</reference>
<dbReference type="NCBIfam" id="TIGR00219">
    <property type="entry name" value="mreC"/>
    <property type="match status" value="1"/>
</dbReference>
<evidence type="ECO:0000313" key="9">
    <source>
        <dbReference type="Proteomes" id="UP000824099"/>
    </source>
</evidence>
<evidence type="ECO:0000313" key="8">
    <source>
        <dbReference type="EMBL" id="HIU64804.1"/>
    </source>
</evidence>